<reference evidence="1" key="1">
    <citation type="journal article" date="2014" name="Nat. Genet.">
        <title>Genome and transcriptome of the porcine whipworm Trichuris suis.</title>
        <authorList>
            <person name="Jex A.R."/>
            <person name="Nejsum P."/>
            <person name="Schwarz E.M."/>
            <person name="Hu L."/>
            <person name="Young N.D."/>
            <person name="Hall R.S."/>
            <person name="Korhonen P.K."/>
            <person name="Liao S."/>
            <person name="Thamsborg S."/>
            <person name="Xia J."/>
            <person name="Xu P."/>
            <person name="Wang S."/>
            <person name="Scheerlinck J.P."/>
            <person name="Hofmann A."/>
            <person name="Sternberg P.W."/>
            <person name="Wang J."/>
            <person name="Gasser R.B."/>
        </authorList>
    </citation>
    <scope>NUCLEOTIDE SEQUENCE [LARGE SCALE GENOMIC DNA]</scope>
    <source>
        <strain evidence="1">DCEP-RM93F</strain>
    </source>
</reference>
<protein>
    <submittedName>
        <fullName evidence="1">Uncharacterized protein</fullName>
    </submittedName>
</protein>
<name>A0A085N5H4_9BILA</name>
<accession>A0A085N5H4</accession>
<feature type="non-terminal residue" evidence="1">
    <location>
        <position position="1"/>
    </location>
</feature>
<dbReference type="AlphaFoldDB" id="A0A085N5H4"/>
<evidence type="ECO:0000313" key="1">
    <source>
        <dbReference type="EMBL" id="KFD64720.1"/>
    </source>
</evidence>
<dbReference type="Proteomes" id="UP000030758">
    <property type="component" value="Unassembled WGS sequence"/>
</dbReference>
<proteinExistence type="predicted"/>
<organism evidence="1">
    <name type="scientific">Trichuris suis</name>
    <name type="common">pig whipworm</name>
    <dbReference type="NCBI Taxonomy" id="68888"/>
    <lineage>
        <taxon>Eukaryota</taxon>
        <taxon>Metazoa</taxon>
        <taxon>Ecdysozoa</taxon>
        <taxon>Nematoda</taxon>
        <taxon>Enoplea</taxon>
        <taxon>Dorylaimia</taxon>
        <taxon>Trichinellida</taxon>
        <taxon>Trichuridae</taxon>
        <taxon>Trichuris</taxon>
    </lineage>
</organism>
<gene>
    <name evidence="1" type="ORF">M514_23178</name>
</gene>
<sequence length="148" mass="16934">HKTGLSRELKINYENTEARYKTPRLPKQIVFSVEQCLFAGVFNLSSEWAKKVTAHEIPEVSVPAVIVVQPSSIAMNVRWLFSTVQDEKSAPTLVREKCLLHQERLCPSCSELMQLGRGGKAWACYNRFCTEEVSIRTQTWFEGIKIKM</sequence>
<dbReference type="EMBL" id="KL367552">
    <property type="protein sequence ID" value="KFD64720.1"/>
    <property type="molecule type" value="Genomic_DNA"/>
</dbReference>
<feature type="non-terminal residue" evidence="1">
    <location>
        <position position="148"/>
    </location>
</feature>